<dbReference type="Pfam" id="PF01263">
    <property type="entry name" value="Aldose_epim"/>
    <property type="match status" value="1"/>
</dbReference>
<sequence>MTELRSFLLTNQNGDEVCITNYGARIVQWHTLVEQQERNIVLGYSSLANYLEDPAYLGAIAGPFANRIAKSCFVLPEQQTVIQLAANEGIHHLHGGPDALSNVVWHLEAQDEQTIEFSYLFADGRNGYPGDIQFRVRYQLTDNSELKISLAATSEQATVIGPTSHAYFNLAGVEQSSNEHLLHINANYYTEVDEKKLPTGNIVAVEETRLDFTKPRILKHDDERDQIDHNFILNSKDDWQAILISPDKKLQLHVSTTYPGLQVYTGDYLSGKFSPRQGFCLEPQYFPDSPNQSEFPFQFTTPEQPFEQEIVYQLVKLENISSEPNDLK</sequence>
<name>A0ABQ6GN94_9GAMM</name>
<proteinExistence type="inferred from homology"/>
<comment type="pathway">
    <text evidence="1 5">Carbohydrate metabolism; hexose metabolism.</text>
</comment>
<keyword evidence="7" id="KW-1185">Reference proteome</keyword>
<dbReference type="PANTHER" id="PTHR10091">
    <property type="entry name" value="ALDOSE-1-EPIMERASE"/>
    <property type="match status" value="1"/>
</dbReference>
<dbReference type="InterPro" id="IPR008183">
    <property type="entry name" value="Aldose_1/G6P_1-epimerase"/>
</dbReference>
<dbReference type="InterPro" id="IPR014718">
    <property type="entry name" value="GH-type_carb-bd"/>
</dbReference>
<evidence type="ECO:0000256" key="1">
    <source>
        <dbReference type="ARBA" id="ARBA00005028"/>
    </source>
</evidence>
<dbReference type="Proteomes" id="UP001157186">
    <property type="component" value="Unassembled WGS sequence"/>
</dbReference>
<dbReference type="Gene3D" id="2.70.98.10">
    <property type="match status" value="1"/>
</dbReference>
<evidence type="ECO:0000256" key="4">
    <source>
        <dbReference type="ARBA" id="ARBA00023277"/>
    </source>
</evidence>
<protein>
    <recommendedName>
        <fullName evidence="5">Aldose 1-epimerase</fullName>
        <ecNumber evidence="5">5.1.3.3</ecNumber>
    </recommendedName>
</protein>
<evidence type="ECO:0000256" key="3">
    <source>
        <dbReference type="ARBA" id="ARBA00023235"/>
    </source>
</evidence>
<dbReference type="PIRSF" id="PIRSF005096">
    <property type="entry name" value="GALM"/>
    <property type="match status" value="1"/>
</dbReference>
<dbReference type="InterPro" id="IPR011013">
    <property type="entry name" value="Gal_mutarotase_sf_dom"/>
</dbReference>
<accession>A0ABQ6GN94</accession>
<dbReference type="InterPro" id="IPR047215">
    <property type="entry name" value="Galactose_mutarotase-like"/>
</dbReference>
<dbReference type="InterPro" id="IPR015443">
    <property type="entry name" value="Aldose_1-epimerase"/>
</dbReference>
<dbReference type="CDD" id="cd09019">
    <property type="entry name" value="galactose_mutarotase_like"/>
    <property type="match status" value="1"/>
</dbReference>
<dbReference type="NCBIfam" id="NF008277">
    <property type="entry name" value="PRK11055.1"/>
    <property type="match status" value="1"/>
</dbReference>
<evidence type="ECO:0000313" key="7">
    <source>
        <dbReference type="Proteomes" id="UP001157186"/>
    </source>
</evidence>
<organism evidence="6 7">
    <name type="scientific">Thalassotalea insulae</name>
    <dbReference type="NCBI Taxonomy" id="2056778"/>
    <lineage>
        <taxon>Bacteria</taxon>
        <taxon>Pseudomonadati</taxon>
        <taxon>Pseudomonadota</taxon>
        <taxon>Gammaproteobacteria</taxon>
        <taxon>Alteromonadales</taxon>
        <taxon>Colwelliaceae</taxon>
        <taxon>Thalassotalea</taxon>
    </lineage>
</organism>
<keyword evidence="3 5" id="KW-0413">Isomerase</keyword>
<reference evidence="6 7" key="1">
    <citation type="submission" date="2023-03" db="EMBL/GenBank/DDBJ databases">
        <title>Draft genome sequence of Thalassotalea insulae KCTC 62186T.</title>
        <authorList>
            <person name="Sawabe T."/>
        </authorList>
    </citation>
    <scope>NUCLEOTIDE SEQUENCE [LARGE SCALE GENOMIC DNA]</scope>
    <source>
        <strain evidence="6 7">KCTC 62186</strain>
    </source>
</reference>
<comment type="caution">
    <text evidence="6">The sequence shown here is derived from an EMBL/GenBank/DDBJ whole genome shotgun (WGS) entry which is preliminary data.</text>
</comment>
<comment type="similarity">
    <text evidence="2 5">Belongs to the aldose epimerase family.</text>
</comment>
<evidence type="ECO:0000256" key="2">
    <source>
        <dbReference type="ARBA" id="ARBA00006206"/>
    </source>
</evidence>
<evidence type="ECO:0000256" key="5">
    <source>
        <dbReference type="PIRNR" id="PIRNR005096"/>
    </source>
</evidence>
<dbReference type="EC" id="5.1.3.3" evidence="5"/>
<keyword evidence="4 5" id="KW-0119">Carbohydrate metabolism</keyword>
<dbReference type="EMBL" id="BSST01000001">
    <property type="protein sequence ID" value="GLX77473.1"/>
    <property type="molecule type" value="Genomic_DNA"/>
</dbReference>
<gene>
    <name evidence="6" type="ORF">tinsulaeT_08130</name>
</gene>
<evidence type="ECO:0000313" key="6">
    <source>
        <dbReference type="EMBL" id="GLX77473.1"/>
    </source>
</evidence>
<dbReference type="RefSeq" id="WP_284243329.1">
    <property type="nucleotide sequence ID" value="NZ_BSST01000001.1"/>
</dbReference>
<comment type="catalytic activity">
    <reaction evidence="5">
        <text>alpha-D-glucose = beta-D-glucose</text>
        <dbReference type="Rhea" id="RHEA:10264"/>
        <dbReference type="ChEBI" id="CHEBI:15903"/>
        <dbReference type="ChEBI" id="CHEBI:17925"/>
        <dbReference type="EC" id="5.1.3.3"/>
    </reaction>
</comment>
<dbReference type="PANTHER" id="PTHR10091:SF0">
    <property type="entry name" value="GALACTOSE MUTAROTASE"/>
    <property type="match status" value="1"/>
</dbReference>
<dbReference type="SUPFAM" id="SSF74650">
    <property type="entry name" value="Galactose mutarotase-like"/>
    <property type="match status" value="1"/>
</dbReference>